<sequence length="278" mass="31356">MDKNTGHTMKMLFLLFLVMWNEQEGALAIQAQSRFGIVEPFPINIYPLEYTSAQVTCIAFDSQGVKVPSKILFMRRDQFNFFVELKADDNLSLKNRTEIQGNNTKLSVTLFIRNVTVEDDSLFGKLGSYECHAFAVGDVVERARHGFSVSVIQRQEIPVVVLPDDIVFQHDDGITLICNVTERGSLSTPLKRISWLKDGVLLESVRNPDPQISQDTLSPLKLKDARDGGKYTCLLEVLLRNIKAHNVSDTTMIHIAPWLPKPKEDIEEKAFKGSNVSF</sequence>
<keyword evidence="4" id="KW-1185">Reference proteome</keyword>
<comment type="caution">
    <text evidence="3">The sequence shown here is derived from an EMBL/GenBank/DDBJ whole genome shotgun (WGS) entry which is preliminary data.</text>
</comment>
<organism evidence="3 4">
    <name type="scientific">Desmophyllum pertusum</name>
    <dbReference type="NCBI Taxonomy" id="174260"/>
    <lineage>
        <taxon>Eukaryota</taxon>
        <taxon>Metazoa</taxon>
        <taxon>Cnidaria</taxon>
        <taxon>Anthozoa</taxon>
        <taxon>Hexacorallia</taxon>
        <taxon>Scleractinia</taxon>
        <taxon>Caryophylliina</taxon>
        <taxon>Caryophylliidae</taxon>
        <taxon>Desmophyllum</taxon>
    </lineage>
</organism>
<gene>
    <name evidence="3" type="ORF">OS493_024592</name>
</gene>
<proteinExistence type="predicted"/>
<dbReference type="PROSITE" id="PS50835">
    <property type="entry name" value="IG_LIKE"/>
    <property type="match status" value="1"/>
</dbReference>
<dbReference type="InterPro" id="IPR013783">
    <property type="entry name" value="Ig-like_fold"/>
</dbReference>
<feature type="chain" id="PRO_5040798175" description="Ig-like domain-containing protein" evidence="1">
    <location>
        <begin position="29"/>
        <end position="278"/>
    </location>
</feature>
<dbReference type="InterPro" id="IPR007110">
    <property type="entry name" value="Ig-like_dom"/>
</dbReference>
<evidence type="ECO:0000259" key="2">
    <source>
        <dbReference type="PROSITE" id="PS50835"/>
    </source>
</evidence>
<dbReference type="InterPro" id="IPR003599">
    <property type="entry name" value="Ig_sub"/>
</dbReference>
<evidence type="ECO:0000313" key="4">
    <source>
        <dbReference type="Proteomes" id="UP001163046"/>
    </source>
</evidence>
<dbReference type="InterPro" id="IPR036179">
    <property type="entry name" value="Ig-like_dom_sf"/>
</dbReference>
<dbReference type="OrthoDB" id="5986058at2759"/>
<evidence type="ECO:0000313" key="3">
    <source>
        <dbReference type="EMBL" id="KAJ7390555.1"/>
    </source>
</evidence>
<dbReference type="EMBL" id="MU825415">
    <property type="protein sequence ID" value="KAJ7390555.1"/>
    <property type="molecule type" value="Genomic_DNA"/>
</dbReference>
<name>A0A9X0D8D0_9CNID</name>
<feature type="domain" description="Ig-like" evidence="2">
    <location>
        <begin position="158"/>
        <end position="233"/>
    </location>
</feature>
<evidence type="ECO:0000256" key="1">
    <source>
        <dbReference type="SAM" id="SignalP"/>
    </source>
</evidence>
<reference evidence="3" key="1">
    <citation type="submission" date="2023-01" db="EMBL/GenBank/DDBJ databases">
        <title>Genome assembly of the deep-sea coral Lophelia pertusa.</title>
        <authorList>
            <person name="Herrera S."/>
            <person name="Cordes E."/>
        </authorList>
    </citation>
    <scope>NUCLEOTIDE SEQUENCE</scope>
    <source>
        <strain evidence="3">USNM1676648</strain>
        <tissue evidence="3">Polyp</tissue>
    </source>
</reference>
<dbReference type="Proteomes" id="UP001163046">
    <property type="component" value="Unassembled WGS sequence"/>
</dbReference>
<feature type="signal peptide" evidence="1">
    <location>
        <begin position="1"/>
        <end position="28"/>
    </location>
</feature>
<dbReference type="Gene3D" id="2.60.40.10">
    <property type="entry name" value="Immunoglobulins"/>
    <property type="match status" value="1"/>
</dbReference>
<dbReference type="SUPFAM" id="SSF48726">
    <property type="entry name" value="Immunoglobulin"/>
    <property type="match status" value="1"/>
</dbReference>
<protein>
    <recommendedName>
        <fullName evidence="2">Ig-like domain-containing protein</fullName>
    </recommendedName>
</protein>
<accession>A0A9X0D8D0</accession>
<keyword evidence="1" id="KW-0732">Signal</keyword>
<dbReference type="AlphaFoldDB" id="A0A9X0D8D0"/>
<dbReference type="SMART" id="SM00409">
    <property type="entry name" value="IG"/>
    <property type="match status" value="2"/>
</dbReference>